<evidence type="ECO:0000313" key="2">
    <source>
        <dbReference type="Proteomes" id="UP000033163"/>
    </source>
</evidence>
<protein>
    <submittedName>
        <fullName evidence="1">Uncharacterized protein</fullName>
    </submittedName>
</protein>
<dbReference type="KEGG" id="pri:PRIO_2231"/>
<dbReference type="AlphaFoldDB" id="A0A0E4HA03"/>
<gene>
    <name evidence="1" type="ORF">PRIO_2231</name>
</gene>
<reference evidence="2" key="1">
    <citation type="submission" date="2015-03" db="EMBL/GenBank/DDBJ databases">
        <authorList>
            <person name="Wibberg D."/>
        </authorList>
    </citation>
    <scope>NUCLEOTIDE SEQUENCE [LARGE SCALE GENOMIC DNA]</scope>
</reference>
<proteinExistence type="predicted"/>
<accession>A0A0E4HA03</accession>
<dbReference type="EMBL" id="LN831776">
    <property type="protein sequence ID" value="CQR54640.1"/>
    <property type="molecule type" value="Genomic_DNA"/>
</dbReference>
<organism evidence="1 2">
    <name type="scientific">Paenibacillus riograndensis SBR5</name>
    <dbReference type="NCBI Taxonomy" id="1073571"/>
    <lineage>
        <taxon>Bacteria</taxon>
        <taxon>Bacillati</taxon>
        <taxon>Bacillota</taxon>
        <taxon>Bacilli</taxon>
        <taxon>Bacillales</taxon>
        <taxon>Paenibacillaceae</taxon>
        <taxon>Paenibacillus</taxon>
        <taxon>Paenibacillus sonchi group</taxon>
    </lineage>
</organism>
<evidence type="ECO:0000313" key="1">
    <source>
        <dbReference type="EMBL" id="CQR54640.1"/>
    </source>
</evidence>
<name>A0A0E4HA03_9BACL</name>
<dbReference type="HOGENOM" id="CLU_2827138_0_0_9"/>
<dbReference type="Proteomes" id="UP000033163">
    <property type="component" value="Chromosome I"/>
</dbReference>
<sequence length="66" mass="7207">MNLDKNRPSEASDKGIAIPKVCCCIHKLIPGKIGNNKRGNLSDQDIHNEICVYLIVRTPASAPAHQ</sequence>